<dbReference type="Proteomes" id="UP001500102">
    <property type="component" value="Unassembled WGS sequence"/>
</dbReference>
<sequence length="308" mass="31405">MKADWVAASVRARSMAQRRAGAGASRAMATQPTLDSAVALLRESSYGQRLAGARGLAAAERAVQETVLWQLRVLAGWLPASGTALARTAAGIYEIENIAALAHHLAGGGPTPEFYALGALATAWPRLRTAGSAEELAAILRASAWGDVGTAGPGPMRDALTVAWVRRLAASAAAARPWCGAACVLAAARIVLVDGAAPAAQVLHLLRPVLGSSWETASDIEGFTAALPHSLQGVVLGVASPKDLWRAEARAYAAAENDGFRLLRGSMPGPDVVLGAIAVLAMDAWRVRAALAAAASGAGSSEVLDAAA</sequence>
<gene>
    <name evidence="1" type="ORF">GCM10009825_34000</name>
</gene>
<accession>A0ABP5LDI6</accession>
<keyword evidence="2" id="KW-1185">Reference proteome</keyword>
<dbReference type="InterPro" id="IPR036079">
    <property type="entry name" value="ATPase_csu/dsu_sf"/>
</dbReference>
<dbReference type="RefSeq" id="WP_344367590.1">
    <property type="nucleotide sequence ID" value="NZ_BAAAQB010000041.1"/>
</dbReference>
<comment type="caution">
    <text evidence="1">The sequence shown here is derived from an EMBL/GenBank/DDBJ whole genome shotgun (WGS) entry which is preliminary data.</text>
</comment>
<name>A0ABP5LDI6_9MICC</name>
<proteinExistence type="predicted"/>
<dbReference type="EMBL" id="BAAAQB010000041">
    <property type="protein sequence ID" value="GAA2143544.1"/>
    <property type="molecule type" value="Genomic_DNA"/>
</dbReference>
<reference evidence="2" key="1">
    <citation type="journal article" date="2019" name="Int. J. Syst. Evol. Microbiol.">
        <title>The Global Catalogue of Microorganisms (GCM) 10K type strain sequencing project: providing services to taxonomists for standard genome sequencing and annotation.</title>
        <authorList>
            <consortium name="The Broad Institute Genomics Platform"/>
            <consortium name="The Broad Institute Genome Sequencing Center for Infectious Disease"/>
            <person name="Wu L."/>
            <person name="Ma J."/>
        </authorList>
    </citation>
    <scope>NUCLEOTIDE SEQUENCE [LARGE SCALE GENOMIC DNA]</scope>
    <source>
        <strain evidence="2">JCM 15921</strain>
    </source>
</reference>
<dbReference type="Gene3D" id="1.10.132.50">
    <property type="entry name" value="ATP synthase (C/AC39) subunit, domain 3"/>
    <property type="match status" value="1"/>
</dbReference>
<dbReference type="SUPFAM" id="SSF103486">
    <property type="entry name" value="V-type ATP synthase subunit C"/>
    <property type="match status" value="1"/>
</dbReference>
<evidence type="ECO:0000313" key="1">
    <source>
        <dbReference type="EMBL" id="GAA2143544.1"/>
    </source>
</evidence>
<evidence type="ECO:0000313" key="2">
    <source>
        <dbReference type="Proteomes" id="UP001500102"/>
    </source>
</evidence>
<dbReference type="InterPro" id="IPR044911">
    <property type="entry name" value="V-type_ATPase_csu/dsu_dom_3"/>
</dbReference>
<organism evidence="1 2">
    <name type="scientific">Arthrobacter humicola</name>
    <dbReference type="NCBI Taxonomy" id="409291"/>
    <lineage>
        <taxon>Bacteria</taxon>
        <taxon>Bacillati</taxon>
        <taxon>Actinomycetota</taxon>
        <taxon>Actinomycetes</taxon>
        <taxon>Micrococcales</taxon>
        <taxon>Micrococcaceae</taxon>
        <taxon>Arthrobacter</taxon>
    </lineage>
</organism>
<protein>
    <submittedName>
        <fullName evidence="1">Uncharacterized protein</fullName>
    </submittedName>
</protein>